<dbReference type="InterPro" id="IPR043203">
    <property type="entry name" value="VGCC_Ca_Na"/>
</dbReference>
<evidence type="ECO:0000313" key="8">
    <source>
        <dbReference type="Proteomes" id="UP000036771"/>
    </source>
</evidence>
<feature type="transmembrane region" description="Helical" evidence="5">
    <location>
        <begin position="20"/>
        <end position="36"/>
    </location>
</feature>
<comment type="subcellular location">
    <subcellularLocation>
        <location evidence="1">Membrane</location>
        <topology evidence="1">Multi-pass membrane protein</topology>
    </subcellularLocation>
</comment>
<evidence type="ECO:0000256" key="1">
    <source>
        <dbReference type="ARBA" id="ARBA00004141"/>
    </source>
</evidence>
<dbReference type="Pfam" id="PF00520">
    <property type="entry name" value="Ion_trans"/>
    <property type="match status" value="1"/>
</dbReference>
<keyword evidence="4 5" id="KW-0472">Membrane</keyword>
<name>A0A0K8ME88_9PROT</name>
<comment type="caution">
    <text evidence="7">The sequence shown here is derived from an EMBL/GenBank/DDBJ whole genome shotgun (WGS) entry which is preliminary data.</text>
</comment>
<dbReference type="SUPFAM" id="SSF81324">
    <property type="entry name" value="Voltage-gated potassium channels"/>
    <property type="match status" value="1"/>
</dbReference>
<dbReference type="STRING" id="1629334.Cva_01185"/>
<evidence type="ECO:0000256" key="4">
    <source>
        <dbReference type="ARBA" id="ARBA00023136"/>
    </source>
</evidence>
<dbReference type="InterPro" id="IPR027359">
    <property type="entry name" value="Volt_channel_dom_sf"/>
</dbReference>
<keyword evidence="2 5" id="KW-0812">Transmembrane</keyword>
<feature type="domain" description="Ion transport" evidence="6">
    <location>
        <begin position="20"/>
        <end position="230"/>
    </location>
</feature>
<organism evidence="7 8">
    <name type="scientific">Caedimonas varicaedens</name>
    <dbReference type="NCBI Taxonomy" id="1629334"/>
    <lineage>
        <taxon>Bacteria</taxon>
        <taxon>Pseudomonadati</taxon>
        <taxon>Pseudomonadota</taxon>
        <taxon>Alphaproteobacteria</taxon>
        <taxon>Holosporales</taxon>
        <taxon>Caedimonadaceae</taxon>
        <taxon>Caedimonas</taxon>
    </lineage>
</organism>
<accession>A0A0K8ME88</accession>
<dbReference type="Proteomes" id="UP000036771">
    <property type="component" value="Unassembled WGS sequence"/>
</dbReference>
<sequence>MNLKEKMNWLDDFFESKAGHWMIGTVVIINALILGAQTFKNIPIEIAEKLHHIDKAILALFVIELITKMSVGGAAFFKRGWNIFDFVIIVGSFFYHHDYLPILRAFRVLHLMSFMDASPRMLHIISGLWRAMPGILNVFSILILFFYIASVMGVFLFRDVGVAEFQHIGIAMKTMFQVLTGDDWSNIMKNVEKINPYAWAYFISFYVILVFIILNLFIGVVVGALQAAEQEIFADDKDDGTKDLIISIKKKLERLEKKIDLLPQQKSADKNKV</sequence>
<feature type="transmembrane region" description="Helical" evidence="5">
    <location>
        <begin position="83"/>
        <end position="106"/>
    </location>
</feature>
<dbReference type="EMBL" id="BBVC01000065">
    <property type="protein sequence ID" value="GAO98523.1"/>
    <property type="molecule type" value="Genomic_DNA"/>
</dbReference>
<dbReference type="Gene3D" id="1.10.287.70">
    <property type="match status" value="1"/>
</dbReference>
<gene>
    <name evidence="7" type="ORF">Cva_01185</name>
</gene>
<dbReference type="AlphaFoldDB" id="A0A0K8ME88"/>
<dbReference type="InterPro" id="IPR005821">
    <property type="entry name" value="Ion_trans_dom"/>
</dbReference>
<dbReference type="GO" id="GO:0005248">
    <property type="term" value="F:voltage-gated sodium channel activity"/>
    <property type="evidence" value="ECO:0007669"/>
    <property type="project" value="TreeGrafter"/>
</dbReference>
<evidence type="ECO:0000313" key="7">
    <source>
        <dbReference type="EMBL" id="GAO98523.1"/>
    </source>
</evidence>
<keyword evidence="8" id="KW-1185">Reference proteome</keyword>
<protein>
    <submittedName>
        <fullName evidence="7">Ion transport protein</fullName>
    </submittedName>
</protein>
<dbReference type="PANTHER" id="PTHR10037">
    <property type="entry name" value="VOLTAGE-GATED CATION CHANNEL CALCIUM AND SODIUM"/>
    <property type="match status" value="1"/>
</dbReference>
<evidence type="ECO:0000259" key="6">
    <source>
        <dbReference type="Pfam" id="PF00520"/>
    </source>
</evidence>
<feature type="transmembrane region" description="Helical" evidence="5">
    <location>
        <begin position="198"/>
        <end position="225"/>
    </location>
</feature>
<feature type="transmembrane region" description="Helical" evidence="5">
    <location>
        <begin position="127"/>
        <end position="149"/>
    </location>
</feature>
<evidence type="ECO:0000256" key="3">
    <source>
        <dbReference type="ARBA" id="ARBA00022989"/>
    </source>
</evidence>
<feature type="transmembrane region" description="Helical" evidence="5">
    <location>
        <begin position="57"/>
        <end position="77"/>
    </location>
</feature>
<dbReference type="GO" id="GO:0001518">
    <property type="term" value="C:voltage-gated sodium channel complex"/>
    <property type="evidence" value="ECO:0007669"/>
    <property type="project" value="TreeGrafter"/>
</dbReference>
<proteinExistence type="predicted"/>
<keyword evidence="3 5" id="KW-1133">Transmembrane helix</keyword>
<reference evidence="7 8" key="1">
    <citation type="submission" date="2015-03" db="EMBL/GenBank/DDBJ databases">
        <title>Caedibacter varicaedens, whole genome shotgun sequence.</title>
        <authorList>
            <person name="Suzuki H."/>
            <person name="Dapper A.L."/>
            <person name="Gibson A.K."/>
            <person name="Jackson C."/>
            <person name="Lee H."/>
            <person name="Pejaver V.R."/>
            <person name="Doak T."/>
            <person name="Lynch M."/>
        </authorList>
    </citation>
    <scope>NUCLEOTIDE SEQUENCE [LARGE SCALE GENOMIC DNA]</scope>
</reference>
<dbReference type="OrthoDB" id="5297065at2"/>
<dbReference type="PANTHER" id="PTHR10037:SF62">
    <property type="entry name" value="SODIUM CHANNEL PROTEIN 60E"/>
    <property type="match status" value="1"/>
</dbReference>
<evidence type="ECO:0000256" key="5">
    <source>
        <dbReference type="SAM" id="Phobius"/>
    </source>
</evidence>
<evidence type="ECO:0000256" key="2">
    <source>
        <dbReference type="ARBA" id="ARBA00022692"/>
    </source>
</evidence>
<dbReference type="Gene3D" id="1.20.120.350">
    <property type="entry name" value="Voltage-gated potassium channels. Chain C"/>
    <property type="match status" value="1"/>
</dbReference>